<dbReference type="Gene3D" id="3.65.10.10">
    <property type="entry name" value="Enolpyruvate transferase domain"/>
    <property type="match status" value="1"/>
</dbReference>
<evidence type="ECO:0000313" key="4">
    <source>
        <dbReference type="Proteomes" id="UP000544134"/>
    </source>
</evidence>
<dbReference type="InterPro" id="IPR013792">
    <property type="entry name" value="RNA3'P_cycl/enolpyr_Trfase_a/b"/>
</dbReference>
<proteinExistence type="predicted"/>
<gene>
    <name evidence="3" type="ORF">HHL24_27725</name>
</gene>
<protein>
    <recommendedName>
        <fullName evidence="2">Enolpyruvate transferase domain-containing protein</fullName>
    </recommendedName>
</protein>
<comment type="caution">
    <text evidence="3">The sequence shown here is derived from an EMBL/GenBank/DDBJ whole genome shotgun (WGS) entry which is preliminary data.</text>
</comment>
<evidence type="ECO:0000256" key="1">
    <source>
        <dbReference type="ARBA" id="ARBA00022679"/>
    </source>
</evidence>
<dbReference type="AlphaFoldDB" id="A0A848IKQ9"/>
<dbReference type="InterPro" id="IPR036968">
    <property type="entry name" value="Enolpyruvate_Tfrase_sf"/>
</dbReference>
<sequence length="49" mass="5470">MDTYDDHCIAMCFSLVSLGGVPARINEPGYVGKTFPDHFKYFTKVAKKA</sequence>
<name>A0A848IKQ9_9BURK</name>
<organism evidence="3 4">
    <name type="scientific">Paraburkholderia polaris</name>
    <dbReference type="NCBI Taxonomy" id="2728848"/>
    <lineage>
        <taxon>Bacteria</taxon>
        <taxon>Pseudomonadati</taxon>
        <taxon>Pseudomonadota</taxon>
        <taxon>Betaproteobacteria</taxon>
        <taxon>Burkholderiales</taxon>
        <taxon>Burkholderiaceae</taxon>
        <taxon>Paraburkholderia</taxon>
    </lineage>
</organism>
<evidence type="ECO:0000313" key="3">
    <source>
        <dbReference type="EMBL" id="NMM01713.1"/>
    </source>
</evidence>
<dbReference type="InterPro" id="IPR001986">
    <property type="entry name" value="Enolpyruvate_Tfrase_dom"/>
</dbReference>
<keyword evidence="1" id="KW-0808">Transferase</keyword>
<dbReference type="SUPFAM" id="SSF55205">
    <property type="entry name" value="EPT/RTPC-like"/>
    <property type="match status" value="1"/>
</dbReference>
<accession>A0A848IKQ9</accession>
<reference evidence="3 4" key="1">
    <citation type="submission" date="2020-04" db="EMBL/GenBank/DDBJ databases">
        <title>Paraburkholderia sp. RP-4-7 isolated from soil.</title>
        <authorList>
            <person name="Dahal R.H."/>
        </authorList>
    </citation>
    <scope>NUCLEOTIDE SEQUENCE [LARGE SCALE GENOMIC DNA]</scope>
    <source>
        <strain evidence="3 4">RP-4-7</strain>
    </source>
</reference>
<dbReference type="Pfam" id="PF00275">
    <property type="entry name" value="EPSP_synthase"/>
    <property type="match status" value="1"/>
</dbReference>
<evidence type="ECO:0000259" key="2">
    <source>
        <dbReference type="Pfam" id="PF00275"/>
    </source>
</evidence>
<keyword evidence="4" id="KW-1185">Reference proteome</keyword>
<feature type="domain" description="Enolpyruvate transferase" evidence="2">
    <location>
        <begin position="2"/>
        <end position="40"/>
    </location>
</feature>
<dbReference type="GO" id="GO:0016765">
    <property type="term" value="F:transferase activity, transferring alkyl or aryl (other than methyl) groups"/>
    <property type="evidence" value="ECO:0007669"/>
    <property type="project" value="InterPro"/>
</dbReference>
<dbReference type="EMBL" id="JABBGJ010000032">
    <property type="protein sequence ID" value="NMM01713.1"/>
    <property type="molecule type" value="Genomic_DNA"/>
</dbReference>
<dbReference type="Proteomes" id="UP000544134">
    <property type="component" value="Unassembled WGS sequence"/>
</dbReference>